<organism evidence="3">
    <name type="scientific">Candida tenuis (strain ATCC 10573 / BCRC 21748 / CBS 615 / JCM 9827 / NBRC 10315 / NRRL Y-1498 / VKM Y-70)</name>
    <name type="common">Yeast</name>
    <name type="synonym">Yamadazyma tenuis</name>
    <dbReference type="NCBI Taxonomy" id="590646"/>
    <lineage>
        <taxon>Eukaryota</taxon>
        <taxon>Fungi</taxon>
        <taxon>Dikarya</taxon>
        <taxon>Ascomycota</taxon>
        <taxon>Saccharomycotina</taxon>
        <taxon>Pichiomycetes</taxon>
        <taxon>Debaryomycetaceae</taxon>
        <taxon>Yamadazyma</taxon>
    </lineage>
</organism>
<reference evidence="2 3" key="1">
    <citation type="journal article" date="2011" name="Proc. Natl. Acad. Sci. U.S.A.">
        <title>Comparative genomics of xylose-fermenting fungi for enhanced biofuel production.</title>
        <authorList>
            <person name="Wohlbach D.J."/>
            <person name="Kuo A."/>
            <person name="Sato T.K."/>
            <person name="Potts K.M."/>
            <person name="Salamov A.A."/>
            <person name="LaButti K.M."/>
            <person name="Sun H."/>
            <person name="Clum A."/>
            <person name="Pangilinan J.L."/>
            <person name="Lindquist E.A."/>
            <person name="Lucas S."/>
            <person name="Lapidus A."/>
            <person name="Jin M."/>
            <person name="Gunawan C."/>
            <person name="Balan V."/>
            <person name="Dale B.E."/>
            <person name="Jeffries T.W."/>
            <person name="Zinkel R."/>
            <person name="Barry K.W."/>
            <person name="Grigoriev I.V."/>
            <person name="Gasch A.P."/>
        </authorList>
    </citation>
    <scope>NUCLEOTIDE SEQUENCE [LARGE SCALE GENOMIC DNA]</scope>
    <source>
        <strain evidence="3">ATCC 10573 / BCRC 21748 / CBS 615 / JCM 9827 / NBRC 10315 / NRRL Y-1498 / VKM Y-70</strain>
    </source>
</reference>
<sequence>MGFAPKKLFFLPVSLRSNPQISYICKSLQTLKIIALLYLTWTPCATAYRRTGTQICRTSVAPTGPSPSLHQRPCHHPAPAPRRIFPGNQLTETRPGQTTTGNDKC</sequence>
<evidence type="ECO:0000313" key="3">
    <source>
        <dbReference type="Proteomes" id="UP000000707"/>
    </source>
</evidence>
<keyword evidence="3" id="KW-1185">Reference proteome</keyword>
<dbReference type="EMBL" id="GL996527">
    <property type="protein sequence ID" value="EGV61800.1"/>
    <property type="molecule type" value="Genomic_DNA"/>
</dbReference>
<dbReference type="AlphaFoldDB" id="G3B8X5"/>
<gene>
    <name evidence="2" type="ORF">CANTEDRAFT_124965</name>
</gene>
<evidence type="ECO:0000256" key="1">
    <source>
        <dbReference type="SAM" id="MobiDB-lite"/>
    </source>
</evidence>
<feature type="compositionally biased region" description="Polar residues" evidence="1">
    <location>
        <begin position="88"/>
        <end position="105"/>
    </location>
</feature>
<feature type="compositionally biased region" description="Polar residues" evidence="1">
    <location>
        <begin position="59"/>
        <end position="69"/>
    </location>
</feature>
<name>G3B8X5_CANTC</name>
<evidence type="ECO:0000313" key="2">
    <source>
        <dbReference type="EMBL" id="EGV61800.1"/>
    </source>
</evidence>
<feature type="region of interest" description="Disordered" evidence="1">
    <location>
        <begin position="59"/>
        <end position="105"/>
    </location>
</feature>
<proteinExistence type="predicted"/>
<dbReference type="Proteomes" id="UP000000707">
    <property type="component" value="Unassembled WGS sequence"/>
</dbReference>
<dbReference type="HOGENOM" id="CLU_2236277_0_0_1"/>
<accession>G3B8X5</accession>
<protein>
    <submittedName>
        <fullName evidence="2">Uncharacterized protein</fullName>
    </submittedName>
</protein>